<organism evidence="2 3">
    <name type="scientific">Bradyrhizobium daqingense</name>
    <dbReference type="NCBI Taxonomy" id="993502"/>
    <lineage>
        <taxon>Bacteria</taxon>
        <taxon>Pseudomonadati</taxon>
        <taxon>Pseudomonadota</taxon>
        <taxon>Alphaproteobacteria</taxon>
        <taxon>Hyphomicrobiales</taxon>
        <taxon>Nitrobacteraceae</taxon>
        <taxon>Bradyrhizobium</taxon>
    </lineage>
</organism>
<dbReference type="SMART" id="SM00052">
    <property type="entry name" value="EAL"/>
    <property type="match status" value="1"/>
</dbReference>
<dbReference type="Gene3D" id="3.20.20.450">
    <property type="entry name" value="EAL domain"/>
    <property type="match status" value="1"/>
</dbReference>
<dbReference type="GO" id="GO:0071111">
    <property type="term" value="F:cyclic-guanylate-specific phosphodiesterase activity"/>
    <property type="evidence" value="ECO:0007669"/>
    <property type="project" value="InterPro"/>
</dbReference>
<dbReference type="EMBL" id="VLKL01000002">
    <property type="protein sequence ID" value="TWI10101.1"/>
    <property type="molecule type" value="Genomic_DNA"/>
</dbReference>
<gene>
    <name evidence="2" type="ORF">IQ17_01181</name>
</gene>
<dbReference type="PROSITE" id="PS50883">
    <property type="entry name" value="EAL"/>
    <property type="match status" value="1"/>
</dbReference>
<dbReference type="AlphaFoldDB" id="A0A562LR41"/>
<evidence type="ECO:0000313" key="3">
    <source>
        <dbReference type="Proteomes" id="UP000317176"/>
    </source>
</evidence>
<dbReference type="SUPFAM" id="SSF141868">
    <property type="entry name" value="EAL domain-like"/>
    <property type="match status" value="1"/>
</dbReference>
<feature type="domain" description="EAL" evidence="1">
    <location>
        <begin position="1"/>
        <end position="106"/>
    </location>
</feature>
<dbReference type="PANTHER" id="PTHR33121:SF71">
    <property type="entry name" value="OXYGEN SENSOR PROTEIN DOSP"/>
    <property type="match status" value="1"/>
</dbReference>
<dbReference type="InterPro" id="IPR001633">
    <property type="entry name" value="EAL_dom"/>
</dbReference>
<proteinExistence type="predicted"/>
<name>A0A562LR41_9BRAD</name>
<dbReference type="CDD" id="cd01948">
    <property type="entry name" value="EAL"/>
    <property type="match status" value="1"/>
</dbReference>
<evidence type="ECO:0000259" key="1">
    <source>
        <dbReference type="PROSITE" id="PS50883"/>
    </source>
</evidence>
<dbReference type="InterPro" id="IPR050706">
    <property type="entry name" value="Cyclic-di-GMP_PDE-like"/>
</dbReference>
<dbReference type="Pfam" id="PF00563">
    <property type="entry name" value="EAL"/>
    <property type="match status" value="1"/>
</dbReference>
<keyword evidence="3" id="KW-1185">Reference proteome</keyword>
<dbReference type="Proteomes" id="UP000317176">
    <property type="component" value="Unassembled WGS sequence"/>
</dbReference>
<sequence>MGCGVSLDDFGTGYSSLSHVHRLPLDKIKIDRSFVSDINDNPVSYKIIKSLTGLCDDMEIACVVEGVETRAQLDTLRRLGCDFIQGYYFAKPMTAGAIGDYLAKERQRLDGAEAKVVA</sequence>
<accession>A0A562LR41</accession>
<comment type="caution">
    <text evidence="2">The sequence shown here is derived from an EMBL/GenBank/DDBJ whole genome shotgun (WGS) entry which is preliminary data.</text>
</comment>
<dbReference type="InterPro" id="IPR035919">
    <property type="entry name" value="EAL_sf"/>
</dbReference>
<protein>
    <submittedName>
        <fullName evidence="2">EAL domain-containing protein</fullName>
    </submittedName>
</protein>
<evidence type="ECO:0000313" key="2">
    <source>
        <dbReference type="EMBL" id="TWI10101.1"/>
    </source>
</evidence>
<reference evidence="2 3" key="1">
    <citation type="journal article" date="2015" name="Stand. Genomic Sci.">
        <title>Genomic Encyclopedia of Bacterial and Archaeal Type Strains, Phase III: the genomes of soil and plant-associated and newly described type strains.</title>
        <authorList>
            <person name="Whitman W.B."/>
            <person name="Woyke T."/>
            <person name="Klenk H.P."/>
            <person name="Zhou Y."/>
            <person name="Lilburn T.G."/>
            <person name="Beck B.J."/>
            <person name="De Vos P."/>
            <person name="Vandamme P."/>
            <person name="Eisen J.A."/>
            <person name="Garrity G."/>
            <person name="Hugenholtz P."/>
            <person name="Kyrpides N.C."/>
        </authorList>
    </citation>
    <scope>NUCLEOTIDE SEQUENCE [LARGE SCALE GENOMIC DNA]</scope>
    <source>
        <strain evidence="2 3">CGMCC 1.10947</strain>
    </source>
</reference>
<dbReference type="PANTHER" id="PTHR33121">
    <property type="entry name" value="CYCLIC DI-GMP PHOSPHODIESTERASE PDEF"/>
    <property type="match status" value="1"/>
</dbReference>